<comment type="caution">
    <text evidence="1">The sequence shown here is derived from an EMBL/GenBank/DDBJ whole genome shotgun (WGS) entry which is preliminary data.</text>
</comment>
<sequence length="71" mass="8333">MVKKEEKIAHKFSDILKAKKGSIKQAELPEGSPSWEEFSEMIWEEIERGVQENLPGFKVVRKLLSDRRFDK</sequence>
<reference evidence="1 2" key="1">
    <citation type="submission" date="2024-09" db="EMBL/GenBank/DDBJ databases">
        <title>Floridaenema gen nov. (Aerosakkonemataceae, Aerosakkonematales ord. nov., Cyanobacteria) from benthic tropical and subtropical fresh waters, with the description of four new species.</title>
        <authorList>
            <person name="Moretto J.A."/>
            <person name="Berthold D.E."/>
            <person name="Lefler F.W."/>
            <person name="Huang I.-S."/>
            <person name="Laughinghouse H. IV."/>
        </authorList>
    </citation>
    <scope>NUCLEOTIDE SEQUENCE [LARGE SCALE GENOMIC DNA]</scope>
    <source>
        <strain evidence="1 2">BLCC-F154</strain>
    </source>
</reference>
<protein>
    <submittedName>
        <fullName evidence="1">Uncharacterized protein</fullName>
    </submittedName>
</protein>
<evidence type="ECO:0000313" key="1">
    <source>
        <dbReference type="EMBL" id="MFB2937502.1"/>
    </source>
</evidence>
<proteinExistence type="predicted"/>
<organism evidence="1 2">
    <name type="scientific">Floridaenema fluviatile BLCC-F154</name>
    <dbReference type="NCBI Taxonomy" id="3153640"/>
    <lineage>
        <taxon>Bacteria</taxon>
        <taxon>Bacillati</taxon>
        <taxon>Cyanobacteriota</taxon>
        <taxon>Cyanophyceae</taxon>
        <taxon>Oscillatoriophycideae</taxon>
        <taxon>Aerosakkonematales</taxon>
        <taxon>Aerosakkonemataceae</taxon>
        <taxon>Floridanema</taxon>
        <taxon>Floridanema fluviatile</taxon>
    </lineage>
</organism>
<dbReference type="Proteomes" id="UP001576776">
    <property type="component" value="Unassembled WGS sequence"/>
</dbReference>
<dbReference type="EMBL" id="JBHFNS010000073">
    <property type="protein sequence ID" value="MFB2937502.1"/>
    <property type="molecule type" value="Genomic_DNA"/>
</dbReference>
<evidence type="ECO:0000313" key="2">
    <source>
        <dbReference type="Proteomes" id="UP001576776"/>
    </source>
</evidence>
<dbReference type="RefSeq" id="WP_413258982.1">
    <property type="nucleotide sequence ID" value="NZ_JBHFNS010000073.1"/>
</dbReference>
<gene>
    <name evidence="1" type="ORF">ACE1B6_19815</name>
</gene>
<accession>A0ABV4YF99</accession>
<keyword evidence="2" id="KW-1185">Reference proteome</keyword>
<name>A0ABV4YF99_9CYAN</name>